<sequence>VETREEAGGLSACKVSARPRSVSQVQKIKEHSTYTARPGQKDKLYSVILKCIDDSKHPNRFLRFVQGAPQPLAFLSDDRQLLDSERFCTNPSKPIER</sequence>
<dbReference type="EMBL" id="CALNXI010000403">
    <property type="protein sequence ID" value="CAH3026406.1"/>
    <property type="molecule type" value="Genomic_DNA"/>
</dbReference>
<keyword evidence="2" id="KW-1185">Reference proteome</keyword>
<gene>
    <name evidence="1" type="ORF">PEVE_00028997</name>
</gene>
<name>A0ABN8MEY6_9CNID</name>
<protein>
    <submittedName>
        <fullName evidence="1">Uncharacterized protein</fullName>
    </submittedName>
</protein>
<evidence type="ECO:0000313" key="1">
    <source>
        <dbReference type="EMBL" id="CAH3026406.1"/>
    </source>
</evidence>
<organism evidence="1 2">
    <name type="scientific">Porites evermanni</name>
    <dbReference type="NCBI Taxonomy" id="104178"/>
    <lineage>
        <taxon>Eukaryota</taxon>
        <taxon>Metazoa</taxon>
        <taxon>Cnidaria</taxon>
        <taxon>Anthozoa</taxon>
        <taxon>Hexacorallia</taxon>
        <taxon>Scleractinia</taxon>
        <taxon>Fungiina</taxon>
        <taxon>Poritidae</taxon>
        <taxon>Porites</taxon>
    </lineage>
</organism>
<reference evidence="1 2" key="1">
    <citation type="submission" date="2022-05" db="EMBL/GenBank/DDBJ databases">
        <authorList>
            <consortium name="Genoscope - CEA"/>
            <person name="William W."/>
        </authorList>
    </citation>
    <scope>NUCLEOTIDE SEQUENCE [LARGE SCALE GENOMIC DNA]</scope>
</reference>
<evidence type="ECO:0000313" key="2">
    <source>
        <dbReference type="Proteomes" id="UP001159427"/>
    </source>
</evidence>
<accession>A0ABN8MEY6</accession>
<proteinExistence type="predicted"/>
<dbReference type="Proteomes" id="UP001159427">
    <property type="component" value="Unassembled WGS sequence"/>
</dbReference>
<comment type="caution">
    <text evidence="1">The sequence shown here is derived from an EMBL/GenBank/DDBJ whole genome shotgun (WGS) entry which is preliminary data.</text>
</comment>
<feature type="non-terminal residue" evidence="1">
    <location>
        <position position="1"/>
    </location>
</feature>